<proteinExistence type="predicted"/>
<accession>A0ABV6BYP8</accession>
<comment type="caution">
    <text evidence="3">The sequence shown here is derived from an EMBL/GenBank/DDBJ whole genome shotgun (WGS) entry which is preliminary data.</text>
</comment>
<dbReference type="EC" id="2.7.7.65" evidence="3"/>
<dbReference type="PROSITE" id="PS50887">
    <property type="entry name" value="GGDEF"/>
    <property type="match status" value="1"/>
</dbReference>
<dbReference type="RefSeq" id="WP_377786882.1">
    <property type="nucleotide sequence ID" value="NZ_JBHLYQ010000001.1"/>
</dbReference>
<dbReference type="EMBL" id="JBHLYQ010000001">
    <property type="protein sequence ID" value="MFC0080559.1"/>
    <property type="molecule type" value="Genomic_DNA"/>
</dbReference>
<evidence type="ECO:0000256" key="1">
    <source>
        <dbReference type="SAM" id="MobiDB-lite"/>
    </source>
</evidence>
<gene>
    <name evidence="3" type="ORF">ACFFRE_00100</name>
</gene>
<dbReference type="CDD" id="cd01949">
    <property type="entry name" value="GGDEF"/>
    <property type="match status" value="1"/>
</dbReference>
<keyword evidence="3" id="KW-0808">Transferase</keyword>
<dbReference type="SMART" id="SM00267">
    <property type="entry name" value="GGDEF"/>
    <property type="match status" value="1"/>
</dbReference>
<dbReference type="SUPFAM" id="SSF55073">
    <property type="entry name" value="Nucleotide cyclase"/>
    <property type="match status" value="1"/>
</dbReference>
<evidence type="ECO:0000313" key="4">
    <source>
        <dbReference type="Proteomes" id="UP001589788"/>
    </source>
</evidence>
<dbReference type="PANTHER" id="PTHR45138:SF9">
    <property type="entry name" value="DIGUANYLATE CYCLASE DGCM-RELATED"/>
    <property type="match status" value="1"/>
</dbReference>
<evidence type="ECO:0000313" key="3">
    <source>
        <dbReference type="EMBL" id="MFC0080559.1"/>
    </source>
</evidence>
<organism evidence="3 4">
    <name type="scientific">Aciditerrimonas ferrireducens</name>
    <dbReference type="NCBI Taxonomy" id="667306"/>
    <lineage>
        <taxon>Bacteria</taxon>
        <taxon>Bacillati</taxon>
        <taxon>Actinomycetota</taxon>
        <taxon>Acidimicrobiia</taxon>
        <taxon>Acidimicrobiales</taxon>
        <taxon>Acidimicrobiaceae</taxon>
        <taxon>Aciditerrimonas</taxon>
    </lineage>
</organism>
<feature type="region of interest" description="Disordered" evidence="1">
    <location>
        <begin position="488"/>
        <end position="508"/>
    </location>
</feature>
<evidence type="ECO:0000259" key="2">
    <source>
        <dbReference type="PROSITE" id="PS50887"/>
    </source>
</evidence>
<dbReference type="PANTHER" id="PTHR45138">
    <property type="entry name" value="REGULATORY COMPONENTS OF SENSORY TRANSDUCTION SYSTEM"/>
    <property type="match status" value="1"/>
</dbReference>
<dbReference type="SUPFAM" id="SSF55781">
    <property type="entry name" value="GAF domain-like"/>
    <property type="match status" value="1"/>
</dbReference>
<dbReference type="InterPro" id="IPR029016">
    <property type="entry name" value="GAF-like_dom_sf"/>
</dbReference>
<dbReference type="Proteomes" id="UP001589788">
    <property type="component" value="Unassembled WGS sequence"/>
</dbReference>
<dbReference type="InterPro" id="IPR029787">
    <property type="entry name" value="Nucleotide_cyclase"/>
</dbReference>
<dbReference type="Gene3D" id="3.30.450.40">
    <property type="match status" value="1"/>
</dbReference>
<feature type="domain" description="GGDEF" evidence="2">
    <location>
        <begin position="364"/>
        <end position="495"/>
    </location>
</feature>
<dbReference type="Gene3D" id="3.30.70.270">
    <property type="match status" value="1"/>
</dbReference>
<dbReference type="InterPro" id="IPR043128">
    <property type="entry name" value="Rev_trsase/Diguanyl_cyclase"/>
</dbReference>
<keyword evidence="4" id="KW-1185">Reference proteome</keyword>
<dbReference type="GO" id="GO:0052621">
    <property type="term" value="F:diguanylate cyclase activity"/>
    <property type="evidence" value="ECO:0007669"/>
    <property type="project" value="UniProtKB-EC"/>
</dbReference>
<name>A0ABV6BYP8_9ACTN</name>
<dbReference type="InterPro" id="IPR050469">
    <property type="entry name" value="Diguanylate_Cyclase"/>
</dbReference>
<protein>
    <submittedName>
        <fullName evidence="3">Diguanylate cyclase domain-containing protein</fullName>
        <ecNumber evidence="3">2.7.7.65</ecNumber>
    </submittedName>
</protein>
<dbReference type="InterPro" id="IPR000160">
    <property type="entry name" value="GGDEF_dom"/>
</dbReference>
<dbReference type="NCBIfam" id="TIGR00254">
    <property type="entry name" value="GGDEF"/>
    <property type="match status" value="1"/>
</dbReference>
<sequence length="508" mass="53418">MAPPSLPELAALTAAVAQVAPRAAPERACQGLLGLLGAEVALFVVLDGPEGPVVRAWAAQEAASVEDALGRDSRDPLGTLRAAVDAGWVPGSPEPWRRALELRSGRHWTVFGAPVGERSTLAVAGPTDLAWDEEATAALATVATVLHLRGSDDRRTRDELRQAQVAAAMTGLLELGVRATSAREAAEALAKVAAAALDLPISCGYLVENDRISEVVVHGVEAPLAARLRQALLGARADDSPVWRRTVGGERPVPDLVEDTSVPGTVREAGVARLLGLGCLAAIPLLSADGPLGLVLCGDRRPRRGWRRSDREVLERLALEGAVVVDNARLRARERFDAFHDPLTGLANRRALADALAEVLARGEGAALAVVDLDGFKEVNDTLGHLAGDQLLRCLASRVRSCLPDGALAARLGGDELAILLPGSSRERAAELAACVRRCLAEPFRLGDRALVLSASFGVAESQPGDSPGALLHRADVAMYRRKRQHRQGVSPRWLPAPGDGSLTAGCS</sequence>
<dbReference type="Pfam" id="PF00990">
    <property type="entry name" value="GGDEF"/>
    <property type="match status" value="1"/>
</dbReference>
<keyword evidence="3" id="KW-0548">Nucleotidyltransferase</keyword>
<reference evidence="3 4" key="1">
    <citation type="submission" date="2024-09" db="EMBL/GenBank/DDBJ databases">
        <authorList>
            <person name="Sun Q."/>
            <person name="Mori K."/>
        </authorList>
    </citation>
    <scope>NUCLEOTIDE SEQUENCE [LARGE SCALE GENOMIC DNA]</scope>
    <source>
        <strain evidence="3 4">JCM 15389</strain>
    </source>
</reference>